<evidence type="ECO:0000313" key="2">
    <source>
        <dbReference type="EMBL" id="QXE89229.1"/>
    </source>
</evidence>
<organism evidence="2 3">
    <name type="scientific">Geomonas subterranea</name>
    <dbReference type="NCBI Taxonomy" id="2847989"/>
    <lineage>
        <taxon>Bacteria</taxon>
        <taxon>Pseudomonadati</taxon>
        <taxon>Thermodesulfobacteriota</taxon>
        <taxon>Desulfuromonadia</taxon>
        <taxon>Geobacterales</taxon>
        <taxon>Geobacteraceae</taxon>
        <taxon>Geomonas</taxon>
    </lineage>
</organism>
<dbReference type="Proteomes" id="UP000683559">
    <property type="component" value="Chromosome"/>
</dbReference>
<proteinExistence type="predicted"/>
<reference evidence="2 3" key="1">
    <citation type="submission" date="2021-06" db="EMBL/GenBank/DDBJ databases">
        <title>Gemonas diversity in paddy soil.</title>
        <authorList>
            <person name="Liu G."/>
        </authorList>
    </citation>
    <scope>NUCLEOTIDE SEQUENCE [LARGE SCALE GENOMIC DNA]</scope>
    <source>
        <strain evidence="2 3">RG2</strain>
    </source>
</reference>
<dbReference type="EMBL" id="CP077683">
    <property type="protein sequence ID" value="QXE89229.1"/>
    <property type="molecule type" value="Genomic_DNA"/>
</dbReference>
<evidence type="ECO:0000313" key="3">
    <source>
        <dbReference type="Proteomes" id="UP000683559"/>
    </source>
</evidence>
<protein>
    <submittedName>
        <fullName evidence="2">Uncharacterized protein</fullName>
    </submittedName>
</protein>
<keyword evidence="1" id="KW-0732">Signal</keyword>
<gene>
    <name evidence="2" type="ORF">KP001_12235</name>
</gene>
<name>A0ABX8LFT0_9BACT</name>
<evidence type="ECO:0000256" key="1">
    <source>
        <dbReference type="SAM" id="SignalP"/>
    </source>
</evidence>
<sequence>MRWVLLLSLIFVSASANAEEVWLVIGASDPTPAGIAQKAKRSGQDSGIIIQSRDCGDKSNVFVWAVKIEPSSKAAKETLETFHFPGAYIKKCQITQGSLLAFRENVVDRSIADVPATTVNWEDADRVSSIQPLQQTGHIVISRYYNGSVDDPLEGRRERVILIESSGARHLLQQECVNPEDFTTTGGLIAYQCVIGQAGDQLLHNVVVFAMDGKKLKEIRNCRNPKLPIKGSVACQRESVGADGALRLQIMNQFY</sequence>
<feature type="chain" id="PRO_5047113492" evidence="1">
    <location>
        <begin position="19"/>
        <end position="255"/>
    </location>
</feature>
<dbReference type="RefSeq" id="WP_217285920.1">
    <property type="nucleotide sequence ID" value="NZ_CP077683.1"/>
</dbReference>
<feature type="signal peptide" evidence="1">
    <location>
        <begin position="1"/>
        <end position="18"/>
    </location>
</feature>
<keyword evidence="3" id="KW-1185">Reference proteome</keyword>
<accession>A0ABX8LFT0</accession>